<evidence type="ECO:0000313" key="2">
    <source>
        <dbReference type="EMBL" id="KYF52019.1"/>
    </source>
</evidence>
<dbReference type="Proteomes" id="UP000075420">
    <property type="component" value="Unassembled WGS sequence"/>
</dbReference>
<dbReference type="InterPro" id="IPR016772">
    <property type="entry name" value="UCP020408"/>
</dbReference>
<dbReference type="Pfam" id="PF10087">
    <property type="entry name" value="DUF2325"/>
    <property type="match status" value="1"/>
</dbReference>
<dbReference type="EMBL" id="JELY01002622">
    <property type="protein sequence ID" value="KYF52019.1"/>
    <property type="molecule type" value="Genomic_DNA"/>
</dbReference>
<comment type="similarity">
    <text evidence="1">Belongs to the UPF0751 family.</text>
</comment>
<evidence type="ECO:0000256" key="1">
    <source>
        <dbReference type="ARBA" id="ARBA00007189"/>
    </source>
</evidence>
<evidence type="ECO:0000313" key="3">
    <source>
        <dbReference type="Proteomes" id="UP000075420"/>
    </source>
</evidence>
<protein>
    <recommendedName>
        <fullName evidence="4">DUF2325 domain-containing protein</fullName>
    </recommendedName>
</protein>
<dbReference type="AlphaFoldDB" id="A0A150P8J3"/>
<gene>
    <name evidence="2" type="ORF">BE08_38385</name>
</gene>
<name>A0A150P8J3_SORCE</name>
<evidence type="ECO:0008006" key="4">
    <source>
        <dbReference type="Google" id="ProtNLM"/>
    </source>
</evidence>
<accession>A0A150P8J3</accession>
<organism evidence="2 3">
    <name type="scientific">Sorangium cellulosum</name>
    <name type="common">Polyangium cellulosum</name>
    <dbReference type="NCBI Taxonomy" id="56"/>
    <lineage>
        <taxon>Bacteria</taxon>
        <taxon>Pseudomonadati</taxon>
        <taxon>Myxococcota</taxon>
        <taxon>Polyangia</taxon>
        <taxon>Polyangiales</taxon>
        <taxon>Polyangiaceae</taxon>
        <taxon>Sorangium</taxon>
    </lineage>
</organism>
<sequence>MRITWIGGLDRNQAQLERMALQAGHHLEFHTGNTGGRGAAELRAAIERADLVIVLTDVNSHGGVLLAKKLCQKLGRAAFVARRCGAARFQQLLDALAQREARFLATG</sequence>
<proteinExistence type="inferred from homology"/>
<reference evidence="2 3" key="1">
    <citation type="submission" date="2014-02" db="EMBL/GenBank/DDBJ databases">
        <title>The small core and large imbalanced accessory genome model reveals a collaborative survival strategy of Sorangium cellulosum strains in nature.</title>
        <authorList>
            <person name="Han K."/>
            <person name="Peng R."/>
            <person name="Blom J."/>
            <person name="Li Y.-Z."/>
        </authorList>
    </citation>
    <scope>NUCLEOTIDE SEQUENCE [LARGE SCALE GENOMIC DNA]</scope>
    <source>
        <strain evidence="2 3">So0157-25</strain>
    </source>
</reference>
<comment type="caution">
    <text evidence="2">The sequence shown here is derived from an EMBL/GenBank/DDBJ whole genome shotgun (WGS) entry which is preliminary data.</text>
</comment>